<keyword evidence="1" id="KW-1133">Transmembrane helix</keyword>
<protein>
    <submittedName>
        <fullName evidence="2">Uncharacterized protein</fullName>
    </submittedName>
</protein>
<dbReference type="Proteomes" id="UP001341444">
    <property type="component" value="Unassembled WGS sequence"/>
</dbReference>
<accession>A0ABU6MLM4</accession>
<gene>
    <name evidence="2" type="ORF">P4T90_19800</name>
</gene>
<keyword evidence="1" id="KW-0812">Transmembrane</keyword>
<feature type="transmembrane region" description="Helical" evidence="1">
    <location>
        <begin position="39"/>
        <end position="57"/>
    </location>
</feature>
<proteinExistence type="predicted"/>
<evidence type="ECO:0000256" key="1">
    <source>
        <dbReference type="SAM" id="Phobius"/>
    </source>
</evidence>
<dbReference type="EMBL" id="JARMAB010000031">
    <property type="protein sequence ID" value="MED1205297.1"/>
    <property type="molecule type" value="Genomic_DNA"/>
</dbReference>
<feature type="transmembrane region" description="Helical" evidence="1">
    <location>
        <begin position="69"/>
        <end position="87"/>
    </location>
</feature>
<reference evidence="2 3" key="1">
    <citation type="submission" date="2023-03" db="EMBL/GenBank/DDBJ databases">
        <title>Bacillus Genome Sequencing.</title>
        <authorList>
            <person name="Dunlap C."/>
        </authorList>
    </citation>
    <scope>NUCLEOTIDE SEQUENCE [LARGE SCALE GENOMIC DNA]</scope>
    <source>
        <strain evidence="2 3">B-23453</strain>
    </source>
</reference>
<evidence type="ECO:0000313" key="2">
    <source>
        <dbReference type="EMBL" id="MED1205297.1"/>
    </source>
</evidence>
<keyword evidence="1" id="KW-0472">Membrane</keyword>
<keyword evidence="3" id="KW-1185">Reference proteome</keyword>
<name>A0ABU6MLM4_9BACI</name>
<evidence type="ECO:0000313" key="3">
    <source>
        <dbReference type="Proteomes" id="UP001341444"/>
    </source>
</evidence>
<dbReference type="RefSeq" id="WP_066269296.1">
    <property type="nucleotide sequence ID" value="NZ_JARMAB010000031.1"/>
</dbReference>
<comment type="caution">
    <text evidence="2">The sequence shown here is derived from an EMBL/GenBank/DDBJ whole genome shotgun (WGS) entry which is preliminary data.</text>
</comment>
<organism evidence="2 3">
    <name type="scientific">Heyndrickxia acidicola</name>
    <dbReference type="NCBI Taxonomy" id="209389"/>
    <lineage>
        <taxon>Bacteria</taxon>
        <taxon>Bacillati</taxon>
        <taxon>Bacillota</taxon>
        <taxon>Bacilli</taxon>
        <taxon>Bacillales</taxon>
        <taxon>Bacillaceae</taxon>
        <taxon>Heyndrickxia</taxon>
    </lineage>
</organism>
<sequence length="88" mass="10145">MYQLESGRKRKTAIHKVYVCLFIVSGLINSILFFINEEAFQGIASLSFLAFILFFVGKQKVWAVFIIKYTVWLNLLILLAIIAVLLFK</sequence>
<feature type="transmembrane region" description="Helical" evidence="1">
    <location>
        <begin position="12"/>
        <end position="33"/>
    </location>
</feature>